<dbReference type="Gene3D" id="3.80.10.10">
    <property type="entry name" value="Ribonuclease Inhibitor"/>
    <property type="match status" value="2"/>
</dbReference>
<dbReference type="InterPro" id="IPR027417">
    <property type="entry name" value="P-loop_NTPase"/>
</dbReference>
<accession>A0A913ZFZ4</accession>
<keyword evidence="6" id="KW-1185">Reference proteome</keyword>
<keyword evidence="1" id="KW-0547">Nucleotide-binding</keyword>
<dbReference type="Proteomes" id="UP000887568">
    <property type="component" value="Unplaced"/>
</dbReference>
<dbReference type="PANTHER" id="PTHR46312">
    <property type="entry name" value="NACHT DOMAIN-CONTAINING PROTEIN"/>
    <property type="match status" value="1"/>
</dbReference>
<dbReference type="SUPFAM" id="SSF52540">
    <property type="entry name" value="P-loop containing nucleoside triphosphate hydrolases"/>
    <property type="match status" value="1"/>
</dbReference>
<dbReference type="GO" id="GO:0005524">
    <property type="term" value="F:ATP binding"/>
    <property type="evidence" value="ECO:0007669"/>
    <property type="project" value="UniProtKB-KW"/>
</dbReference>
<evidence type="ECO:0000256" key="2">
    <source>
        <dbReference type="ARBA" id="ARBA00022840"/>
    </source>
</evidence>
<dbReference type="RefSeq" id="XP_038050717.1">
    <property type="nucleotide sequence ID" value="XM_038194789.1"/>
</dbReference>
<organism evidence="5 6">
    <name type="scientific">Patiria miniata</name>
    <name type="common">Bat star</name>
    <name type="synonym">Asterina miniata</name>
    <dbReference type="NCBI Taxonomy" id="46514"/>
    <lineage>
        <taxon>Eukaryota</taxon>
        <taxon>Metazoa</taxon>
        <taxon>Echinodermata</taxon>
        <taxon>Eleutherozoa</taxon>
        <taxon>Asterozoa</taxon>
        <taxon>Asteroidea</taxon>
        <taxon>Valvatacea</taxon>
        <taxon>Valvatida</taxon>
        <taxon>Asterinidae</taxon>
        <taxon>Patiria</taxon>
    </lineage>
</organism>
<evidence type="ECO:0000313" key="5">
    <source>
        <dbReference type="EnsemblMetazoa" id="XP_038050717.1"/>
    </source>
</evidence>
<proteinExistence type="predicted"/>
<feature type="region of interest" description="Disordered" evidence="3">
    <location>
        <begin position="1"/>
        <end position="45"/>
    </location>
</feature>
<evidence type="ECO:0000259" key="4">
    <source>
        <dbReference type="PROSITE" id="PS50837"/>
    </source>
</evidence>
<sequence length="1171" mass="130873">MDAQSEAACQRPDDPTTMQRSAAASKETDVPTTMQQSEAACQRTDVPTTMQQYEATYQRTNVPTTMQQSAAAYQWTDDIPSMMPQSAAAYQWTDDILPMMQQSAAAYQWTDDILPMMQQSAAAYQRTDDILPMMQQSAAAYQRIYTPTTMQQEAQVPAALDSPQRTGTIGNSGTISGSNNPVIVGSNVGSINYTFLLEGPGCSAPKKMKLDSSAQDAADFCEGELKSYYRRKGSFVKLIPWVGDDRKHIKKIYTKLQLILGKDRVKLASYDDILQRETEEGDLILIAVLTGLAGRGKTTLFNKIAYDWAVGSSRVLRKYKLVFLLKMHALEQSSDLVDAVFDQLLAKDVSIERGALDMFIKNSPGKVLVLLDGFDELMTTTLCDSSFGSILEILNGKKLRGCTVLVSTRPSHVDRLVSEKLVQDPFTHVEVMGFSWKNVIEYVNNFFVGEPDKAKGLLEKIRSSGLLIDLAASPMLLLVMCVLWQEKCTLPETMSLLYHDGFSYIFRRKGLDSQDEAAKVVIEIGKVALHGLLSPDQSLSFKESDFEPSVLELALKAGILTSQRVRKRLQSHNSVQFFHKTFQEFSAAAYLQSLLEADPEEFQKILNEIMSKGAKRFEYLLRFCCGDNKACTYEIMKVFQVRCGEELSFKSSSQMGQLALHCFFEGQSKHLPPEEFIHSFITDEISIRDLDRDNLNSVIHFLKCVAEQTKNSGNTYLAKVKKLFVNVDRWIWFIGMIEELAVTMCAMTNLNAVHFLFCLPLTGSNMADIAKSLKDLTNLHEFYIHCSDNLGGTAALWCMHLKQLKSLKKLHLSACSLNGQDITLIAESLIDLPNFSELTLFSNNLGGTVASWCMHLKQMRTLTNLDLSNCSLNRQDIKHVGESVRDLPNLVELNVSYHGLSGRAALRYMQLKQLKTLTKLGLYKCSLNGQDIKHIAESLPNLVELDLSDNELCGTATLWCAQLKQLKTLTKLGLRRCSLNGQDMKDIADSLRELPNLGELDLSVNHLGGTAALWCMHLKQFKSLRKLVLNGCSLNGQDMKHVAESLGDLPNLVDLDLSWNTLSGTAALWHKHLNQLKSLTELDLGGCSLNGQDIKHVAESLVDLPSLGHLSLYQNDLRGTAALWCMEVKQLLHLQRLNLRICSLTEDDKNHIDESLSDLRKNGLDLDMEIQ</sequence>
<dbReference type="RefSeq" id="XP_038050716.1">
    <property type="nucleotide sequence ID" value="XM_038194788.1"/>
</dbReference>
<dbReference type="InterPro" id="IPR032675">
    <property type="entry name" value="LRR_dom_sf"/>
</dbReference>
<dbReference type="SMART" id="SM00368">
    <property type="entry name" value="LRR_RI"/>
    <property type="match status" value="7"/>
</dbReference>
<dbReference type="OrthoDB" id="8436363at2759"/>
<dbReference type="GeneID" id="119723891"/>
<dbReference type="Pfam" id="PF05729">
    <property type="entry name" value="NACHT"/>
    <property type="match status" value="1"/>
</dbReference>
<dbReference type="InterPro" id="IPR007111">
    <property type="entry name" value="NACHT_NTPase"/>
</dbReference>
<dbReference type="PRINTS" id="PR00364">
    <property type="entry name" value="DISEASERSIST"/>
</dbReference>
<dbReference type="AlphaFoldDB" id="A0A913ZFZ4"/>
<evidence type="ECO:0000256" key="1">
    <source>
        <dbReference type="ARBA" id="ARBA00022741"/>
    </source>
</evidence>
<name>A0A913ZFZ4_PATMI</name>
<protein>
    <recommendedName>
        <fullName evidence="4">NACHT domain-containing protein</fullName>
    </recommendedName>
</protein>
<dbReference type="PANTHER" id="PTHR46312:SF2">
    <property type="entry name" value="NUCLEOTIDE-BINDING OLIGOMERIZATION DOMAIN-CONTAINING PROTEIN 2-LIKE"/>
    <property type="match status" value="1"/>
</dbReference>
<dbReference type="PROSITE" id="PS50837">
    <property type="entry name" value="NACHT"/>
    <property type="match status" value="1"/>
</dbReference>
<keyword evidence="2" id="KW-0067">ATP-binding</keyword>
<dbReference type="SUPFAM" id="SSF52047">
    <property type="entry name" value="RNI-like"/>
    <property type="match status" value="2"/>
</dbReference>
<feature type="compositionally biased region" description="Polar residues" evidence="3">
    <location>
        <begin position="30"/>
        <end position="45"/>
    </location>
</feature>
<evidence type="ECO:0000256" key="3">
    <source>
        <dbReference type="SAM" id="MobiDB-lite"/>
    </source>
</evidence>
<dbReference type="Gene3D" id="3.40.50.300">
    <property type="entry name" value="P-loop containing nucleotide triphosphate hydrolases"/>
    <property type="match status" value="1"/>
</dbReference>
<feature type="domain" description="NACHT" evidence="4">
    <location>
        <begin position="285"/>
        <end position="411"/>
    </location>
</feature>
<evidence type="ECO:0000313" key="6">
    <source>
        <dbReference type="Proteomes" id="UP000887568"/>
    </source>
</evidence>
<dbReference type="EnsemblMetazoa" id="XM_038194788.1">
    <property type="protein sequence ID" value="XP_038050716.1"/>
    <property type="gene ID" value="LOC119723891"/>
</dbReference>
<dbReference type="EnsemblMetazoa" id="XM_038194789.1">
    <property type="protein sequence ID" value="XP_038050717.1"/>
    <property type="gene ID" value="LOC119723891"/>
</dbReference>
<dbReference type="OMA" id="HVEGFRI"/>
<reference evidence="5" key="1">
    <citation type="submission" date="2022-11" db="UniProtKB">
        <authorList>
            <consortium name="EnsemblMetazoa"/>
        </authorList>
    </citation>
    <scope>IDENTIFICATION</scope>
</reference>